<dbReference type="GO" id="GO:0050661">
    <property type="term" value="F:NADP binding"/>
    <property type="evidence" value="ECO:0007669"/>
    <property type="project" value="InterPro"/>
</dbReference>
<dbReference type="SUPFAM" id="SSF51735">
    <property type="entry name" value="NAD(P)-binding Rossmann-fold domains"/>
    <property type="match status" value="1"/>
</dbReference>
<dbReference type="OrthoDB" id="9812907at2"/>
<dbReference type="EMBL" id="AAOT01000006">
    <property type="protein sequence ID" value="EAR52111.1"/>
    <property type="molecule type" value="Genomic_DNA"/>
</dbReference>
<dbReference type="Gene3D" id="3.40.50.720">
    <property type="entry name" value="NAD(P)-binding Rossmann-like Domain"/>
    <property type="match status" value="1"/>
</dbReference>
<proteinExistence type="inferred from homology"/>
<evidence type="ECO:0000256" key="3">
    <source>
        <dbReference type="ARBA" id="ARBA00023027"/>
    </source>
</evidence>
<dbReference type="InterPro" id="IPR029154">
    <property type="entry name" value="HIBADH-like_NADP-bd"/>
</dbReference>
<sequence>MKVGVIGLGIMGAPMVRRLRERGFETRVWNLEPERFAQVSDAGALWCDSPAGVRAASDIVVLCVLDGRAVEDVCFGAQGLAGAGGAEIVVDCSTVPPEATRDIAGRMDAAWIDAPVSGGPQLAETGELTMLLGGQERDIERARAVIDALAANATHLGPLGAGQAAKTLNQAIVGVNYVLMAELLALARKSGIDPARLPQALAGGMADSQILQRIYPQMEQRDFDDPKAYARQLRKDLDAVAQFVEGRGVDAVTIRAAVERYGAYVDAGHEMSDSAAIAQFYDGDDTTS</sequence>
<organism evidence="7 8">
    <name type="scientific">Oceanicola granulosus (strain ATCC BAA-861 / DSM 15982 / KCTC 12143 / HTCC2516)</name>
    <dbReference type="NCBI Taxonomy" id="314256"/>
    <lineage>
        <taxon>Bacteria</taxon>
        <taxon>Pseudomonadati</taxon>
        <taxon>Pseudomonadota</taxon>
        <taxon>Alphaproteobacteria</taxon>
        <taxon>Rhodobacterales</taxon>
        <taxon>Roseobacteraceae</taxon>
        <taxon>Oceanicola</taxon>
    </lineage>
</organism>
<feature type="active site" evidence="4">
    <location>
        <position position="166"/>
    </location>
</feature>
<dbReference type="GO" id="GO:0016491">
    <property type="term" value="F:oxidoreductase activity"/>
    <property type="evidence" value="ECO:0007669"/>
    <property type="project" value="UniProtKB-KW"/>
</dbReference>
<keyword evidence="8" id="KW-1185">Reference proteome</keyword>
<evidence type="ECO:0000256" key="1">
    <source>
        <dbReference type="ARBA" id="ARBA00009080"/>
    </source>
</evidence>
<dbReference type="InterPro" id="IPR002204">
    <property type="entry name" value="3-OH-isobutyrate_DH-rel_CS"/>
</dbReference>
<evidence type="ECO:0000259" key="6">
    <source>
        <dbReference type="Pfam" id="PF14833"/>
    </source>
</evidence>
<dbReference type="PANTHER" id="PTHR43060:SF15">
    <property type="entry name" value="3-HYDROXYISOBUTYRATE DEHYDROGENASE-LIKE 1, MITOCHONDRIAL-RELATED"/>
    <property type="match status" value="1"/>
</dbReference>
<feature type="domain" description="3-hydroxyisobutyrate dehydrogenase-like NAD-binding" evidence="6">
    <location>
        <begin position="160"/>
        <end position="280"/>
    </location>
</feature>
<dbReference type="InterPro" id="IPR006115">
    <property type="entry name" value="6PGDH_NADP-bd"/>
</dbReference>
<comment type="similarity">
    <text evidence="1">Belongs to the HIBADH-related family.</text>
</comment>
<keyword evidence="3" id="KW-0520">NAD</keyword>
<name>Q2CHC8_OCEGH</name>
<evidence type="ECO:0000259" key="5">
    <source>
        <dbReference type="Pfam" id="PF03446"/>
    </source>
</evidence>
<accession>Q2CHC8</accession>
<dbReference type="Proteomes" id="UP000003635">
    <property type="component" value="Unassembled WGS sequence"/>
</dbReference>
<evidence type="ECO:0000313" key="7">
    <source>
        <dbReference type="EMBL" id="EAR52111.1"/>
    </source>
</evidence>
<dbReference type="PROSITE" id="PS00895">
    <property type="entry name" value="3_HYDROXYISOBUT_DH"/>
    <property type="match status" value="1"/>
</dbReference>
<dbReference type="PANTHER" id="PTHR43060">
    <property type="entry name" value="3-HYDROXYISOBUTYRATE DEHYDROGENASE-LIKE 1, MITOCHONDRIAL-RELATED"/>
    <property type="match status" value="1"/>
</dbReference>
<dbReference type="Pfam" id="PF14833">
    <property type="entry name" value="NAD_binding_11"/>
    <property type="match status" value="1"/>
</dbReference>
<protein>
    <submittedName>
        <fullName evidence="7">Oxidoreductase</fullName>
    </submittedName>
</protein>
<comment type="caution">
    <text evidence="7">The sequence shown here is derived from an EMBL/GenBank/DDBJ whole genome shotgun (WGS) entry which is preliminary data.</text>
</comment>
<dbReference type="PIRSF" id="PIRSF000103">
    <property type="entry name" value="HIBADH"/>
    <property type="match status" value="1"/>
</dbReference>
<keyword evidence="2" id="KW-0560">Oxidoreductase</keyword>
<dbReference type="InterPro" id="IPR013328">
    <property type="entry name" value="6PGD_dom2"/>
</dbReference>
<dbReference type="eggNOG" id="COG2084">
    <property type="taxonomic scope" value="Bacteria"/>
</dbReference>
<dbReference type="GO" id="GO:0016054">
    <property type="term" value="P:organic acid catabolic process"/>
    <property type="evidence" value="ECO:0007669"/>
    <property type="project" value="UniProtKB-ARBA"/>
</dbReference>
<dbReference type="SUPFAM" id="SSF48179">
    <property type="entry name" value="6-phosphogluconate dehydrogenase C-terminal domain-like"/>
    <property type="match status" value="1"/>
</dbReference>
<evidence type="ECO:0000256" key="2">
    <source>
        <dbReference type="ARBA" id="ARBA00023002"/>
    </source>
</evidence>
<gene>
    <name evidence="7" type="ORF">OG2516_18640</name>
</gene>
<dbReference type="Pfam" id="PF03446">
    <property type="entry name" value="NAD_binding_2"/>
    <property type="match status" value="1"/>
</dbReference>
<evidence type="ECO:0000256" key="4">
    <source>
        <dbReference type="PIRSR" id="PIRSR000103-1"/>
    </source>
</evidence>
<reference evidence="7 8" key="1">
    <citation type="journal article" date="2010" name="J. Bacteriol.">
        <title>Genome sequences of Oceanicola granulosus HTCC2516(T) and Oceanicola batsensis HTCC2597(TDelta).</title>
        <authorList>
            <person name="Thrash J.C."/>
            <person name="Cho J.C."/>
            <person name="Vergin K.L."/>
            <person name="Giovannoni S.J."/>
        </authorList>
    </citation>
    <scope>NUCLEOTIDE SEQUENCE [LARGE SCALE GENOMIC DNA]</scope>
    <source>
        <strain evidence="8">ATCC BAA-861 / DSM 15982 / KCTC 12143 / HTCC2516</strain>
    </source>
</reference>
<dbReference type="RefSeq" id="WP_007257029.1">
    <property type="nucleotide sequence ID" value="NZ_CH724110.1"/>
</dbReference>
<dbReference type="Gene3D" id="1.10.1040.10">
    <property type="entry name" value="N-(1-d-carboxylethyl)-l-norvaline Dehydrogenase, domain 2"/>
    <property type="match status" value="1"/>
</dbReference>
<dbReference type="InterPro" id="IPR008927">
    <property type="entry name" value="6-PGluconate_DH-like_C_sf"/>
</dbReference>
<evidence type="ECO:0000313" key="8">
    <source>
        <dbReference type="Proteomes" id="UP000003635"/>
    </source>
</evidence>
<feature type="domain" description="6-phosphogluconate dehydrogenase NADP-binding" evidence="5">
    <location>
        <begin position="2"/>
        <end position="157"/>
    </location>
</feature>
<dbReference type="InterPro" id="IPR015815">
    <property type="entry name" value="HIBADH-related"/>
</dbReference>
<dbReference type="AlphaFoldDB" id="Q2CHC8"/>
<dbReference type="HOGENOM" id="CLU_035117_1_0_5"/>
<dbReference type="InterPro" id="IPR036291">
    <property type="entry name" value="NAD(P)-bd_dom_sf"/>
</dbReference>
<dbReference type="STRING" id="314256.OG2516_18640"/>
<dbReference type="GO" id="GO:0051287">
    <property type="term" value="F:NAD binding"/>
    <property type="evidence" value="ECO:0007669"/>
    <property type="project" value="InterPro"/>
</dbReference>